<keyword evidence="1" id="KW-0812">Transmembrane</keyword>
<sequence>MGMLVRHKYRILSVVLMLTAAFLALCFWFENSHMMQISNNAVTLQKSFLKETVNNVIRDIDNERETRNAYYLQILSGMSHGLDAAMADSPDQQTFCDTVNGFFGRDSDVNVSHVVVDLKTGQVLCDEDKVLSDGYSSVDGLHREFEVCLDFRRGDYMLVFGLSRKTAERLLAGSLHDRLHRYVFDDQSYIWVNAVVNFDGGDDYAIRLIHPYLSDTEGMLLSTNMTDAVGDTPYLTELEGIKEHGELFSSYYFQRPQDGQPARKITYSKLYRDYGWIISMGSYYEDIEGEVNEGAAYMGPLRVDVLIVVLLAVYFVVVAALLVLFYNDRAKSRSLIQNMQRLLAIDAATGANSRRYLERALDQDLERCRRGERPALIMLMDIDDFHGHLHHGSKSHDIILNEVSTACSKLLRNDDCLAHYDADLFFFVLHEDVPEQAHEVFAHIQKAISDIPSDVLGFENDLTVSAGASCVSSSDTSFKEVVERCERAVEVAKDEGENNLAIFLKGSAEPSLVQSARSFQKGVYLCEHLAEAIRDERIKVYYQPIIRAKTERVCCEEALSRWDDERYGFMSPGVFVPLLEQARLIYLLDLYVVERVLKDFAVCRAAGTSLIPVSINLSRYDFEECDMVEAVSELCDRYGIDRRLLVIEVTESALAADEEAMGEAIKRFHDAGFSVWMDDFGSGFSSLEILRKFDFDLIKLDMSFVLEDFSSEKNLAILQNSINMAHDLGIEALSEGVEQREQADRLRAMGIDRMQGYLYDSPRDLGYILTRARTRTGLPFEGESR</sequence>
<dbReference type="InterPro" id="IPR029787">
    <property type="entry name" value="Nucleotide_cyclase"/>
</dbReference>
<evidence type="ECO:0000313" key="4">
    <source>
        <dbReference type="EMBL" id="SEH36914.1"/>
    </source>
</evidence>
<accession>A0A1H6HRV9</accession>
<keyword evidence="1" id="KW-0472">Membrane</keyword>
<dbReference type="CDD" id="cd01949">
    <property type="entry name" value="GGDEF"/>
    <property type="match status" value="1"/>
</dbReference>
<organism evidence="4 5">
    <name type="scientific">Parafannyhessea umbonata</name>
    <dbReference type="NCBI Taxonomy" id="604330"/>
    <lineage>
        <taxon>Bacteria</taxon>
        <taxon>Bacillati</taxon>
        <taxon>Actinomycetota</taxon>
        <taxon>Coriobacteriia</taxon>
        <taxon>Coriobacteriales</taxon>
        <taxon>Atopobiaceae</taxon>
        <taxon>Parafannyhessea</taxon>
    </lineage>
</organism>
<dbReference type="PANTHER" id="PTHR33121:SF79">
    <property type="entry name" value="CYCLIC DI-GMP PHOSPHODIESTERASE PDED-RELATED"/>
    <property type="match status" value="1"/>
</dbReference>
<keyword evidence="1" id="KW-1133">Transmembrane helix</keyword>
<dbReference type="SUPFAM" id="SSF141868">
    <property type="entry name" value="EAL domain-like"/>
    <property type="match status" value="1"/>
</dbReference>
<dbReference type="InterPro" id="IPR000160">
    <property type="entry name" value="GGDEF_dom"/>
</dbReference>
<gene>
    <name evidence="4" type="ORF">SAMN05216447_101110</name>
</gene>
<feature type="domain" description="GGDEF" evidence="3">
    <location>
        <begin position="373"/>
        <end position="505"/>
    </location>
</feature>
<keyword evidence="5" id="KW-1185">Reference proteome</keyword>
<dbReference type="SUPFAM" id="SSF55073">
    <property type="entry name" value="Nucleotide cyclase"/>
    <property type="match status" value="1"/>
</dbReference>
<dbReference type="PANTHER" id="PTHR33121">
    <property type="entry name" value="CYCLIC DI-GMP PHOSPHODIESTERASE PDEF"/>
    <property type="match status" value="1"/>
</dbReference>
<dbReference type="SMART" id="SM00052">
    <property type="entry name" value="EAL"/>
    <property type="match status" value="1"/>
</dbReference>
<dbReference type="RefSeq" id="WP_159443952.1">
    <property type="nucleotide sequence ID" value="NZ_FNWT01000001.1"/>
</dbReference>
<name>A0A1H6HRV9_9ACTN</name>
<dbReference type="CDD" id="cd01948">
    <property type="entry name" value="EAL"/>
    <property type="match status" value="1"/>
</dbReference>
<dbReference type="InterPro" id="IPR001633">
    <property type="entry name" value="EAL_dom"/>
</dbReference>
<dbReference type="Pfam" id="PF08269">
    <property type="entry name" value="dCache_2"/>
    <property type="match status" value="1"/>
</dbReference>
<dbReference type="InterPro" id="IPR004010">
    <property type="entry name" value="Double_Cache_2"/>
</dbReference>
<dbReference type="SMART" id="SM00267">
    <property type="entry name" value="GGDEF"/>
    <property type="match status" value="1"/>
</dbReference>
<evidence type="ECO:0000256" key="1">
    <source>
        <dbReference type="SAM" id="Phobius"/>
    </source>
</evidence>
<feature type="domain" description="EAL" evidence="2">
    <location>
        <begin position="522"/>
        <end position="776"/>
    </location>
</feature>
<dbReference type="Pfam" id="PF00990">
    <property type="entry name" value="GGDEF"/>
    <property type="match status" value="1"/>
</dbReference>
<dbReference type="PROSITE" id="PS50887">
    <property type="entry name" value="GGDEF"/>
    <property type="match status" value="1"/>
</dbReference>
<dbReference type="InterPro" id="IPR050706">
    <property type="entry name" value="Cyclic-di-GMP_PDE-like"/>
</dbReference>
<dbReference type="InterPro" id="IPR035919">
    <property type="entry name" value="EAL_sf"/>
</dbReference>
<feature type="transmembrane region" description="Helical" evidence="1">
    <location>
        <begin position="305"/>
        <end position="326"/>
    </location>
</feature>
<proteinExistence type="predicted"/>
<evidence type="ECO:0000259" key="2">
    <source>
        <dbReference type="PROSITE" id="PS50883"/>
    </source>
</evidence>
<dbReference type="Proteomes" id="UP000199135">
    <property type="component" value="Unassembled WGS sequence"/>
</dbReference>
<dbReference type="Gene3D" id="3.20.20.450">
    <property type="entry name" value="EAL domain"/>
    <property type="match status" value="1"/>
</dbReference>
<evidence type="ECO:0000313" key="5">
    <source>
        <dbReference type="Proteomes" id="UP000199135"/>
    </source>
</evidence>
<dbReference type="Gene3D" id="3.30.70.270">
    <property type="match status" value="1"/>
</dbReference>
<dbReference type="Pfam" id="PF00563">
    <property type="entry name" value="EAL"/>
    <property type="match status" value="1"/>
</dbReference>
<evidence type="ECO:0000259" key="3">
    <source>
        <dbReference type="PROSITE" id="PS50887"/>
    </source>
</evidence>
<dbReference type="EMBL" id="FNWT01000001">
    <property type="protein sequence ID" value="SEH36914.1"/>
    <property type="molecule type" value="Genomic_DNA"/>
</dbReference>
<dbReference type="InterPro" id="IPR043128">
    <property type="entry name" value="Rev_trsase/Diguanyl_cyclase"/>
</dbReference>
<protein>
    <submittedName>
        <fullName evidence="4">Diguanylate cyclase (GGDEF) domain-containing protein</fullName>
    </submittedName>
</protein>
<comment type="caution">
    <text evidence="4">The sequence shown here is derived from an EMBL/GenBank/DDBJ whole genome shotgun (WGS) entry which is preliminary data.</text>
</comment>
<dbReference type="NCBIfam" id="TIGR00254">
    <property type="entry name" value="GGDEF"/>
    <property type="match status" value="1"/>
</dbReference>
<dbReference type="Gene3D" id="3.30.450.20">
    <property type="entry name" value="PAS domain"/>
    <property type="match status" value="1"/>
</dbReference>
<dbReference type="PROSITE" id="PS50883">
    <property type="entry name" value="EAL"/>
    <property type="match status" value="1"/>
</dbReference>
<reference evidence="4 5" key="1">
    <citation type="submission" date="2016-10" db="EMBL/GenBank/DDBJ databases">
        <authorList>
            <person name="Varghese N."/>
            <person name="Submissions S."/>
        </authorList>
    </citation>
    <scope>NUCLEOTIDE SEQUENCE [LARGE SCALE GENOMIC DNA]</scope>
    <source>
        <strain evidence="4 5">WCP15</strain>
    </source>
</reference>